<dbReference type="RefSeq" id="WP_120018806.1">
    <property type="nucleotide sequence ID" value="NZ_QZWZ01000059.1"/>
</dbReference>
<evidence type="ECO:0000313" key="2">
    <source>
        <dbReference type="Proteomes" id="UP000272706"/>
    </source>
</evidence>
<keyword evidence="2" id="KW-1185">Reference proteome</keyword>
<dbReference type="AlphaFoldDB" id="A0A3A5K4U1"/>
<protein>
    <submittedName>
        <fullName evidence="1">Uncharacterized protein</fullName>
    </submittedName>
</protein>
<evidence type="ECO:0000313" key="1">
    <source>
        <dbReference type="EMBL" id="RJT27772.1"/>
    </source>
</evidence>
<reference evidence="1 2" key="1">
    <citation type="submission" date="2018-09" db="EMBL/GenBank/DDBJ databases">
        <title>Mesorhizobium carmichaelinearum sp. nov. isolated from Carmichaelinea spp. root nodules in New Zealand.</title>
        <authorList>
            <person name="De Meyer S.E."/>
        </authorList>
    </citation>
    <scope>NUCLEOTIDE SEQUENCE [LARGE SCALE GENOMIC DNA]</scope>
    <source>
        <strain evidence="1 2">ICMP19557</strain>
    </source>
</reference>
<comment type="caution">
    <text evidence="1">The sequence shown here is derived from an EMBL/GenBank/DDBJ whole genome shotgun (WGS) entry which is preliminary data.</text>
</comment>
<accession>A0A3A5K4U1</accession>
<organism evidence="1 2">
    <name type="scientific">Mesorhizobium waimense</name>
    <dbReference type="NCBI Taxonomy" id="1300307"/>
    <lineage>
        <taxon>Bacteria</taxon>
        <taxon>Pseudomonadati</taxon>
        <taxon>Pseudomonadota</taxon>
        <taxon>Alphaproteobacteria</taxon>
        <taxon>Hyphomicrobiales</taxon>
        <taxon>Phyllobacteriaceae</taxon>
        <taxon>Mesorhizobium</taxon>
    </lineage>
</organism>
<gene>
    <name evidence="1" type="ORF">D3227_35660</name>
</gene>
<dbReference type="EMBL" id="QZWZ01000059">
    <property type="protein sequence ID" value="RJT27772.1"/>
    <property type="molecule type" value="Genomic_DNA"/>
</dbReference>
<name>A0A3A5K4U1_9HYPH</name>
<proteinExistence type="predicted"/>
<sequence length="109" mass="11415">MVGLLPLVVAFPIVCRFTMHDAMAVVLAPAEQRLAFRMVPSVGFDLAGETLVNVLCPAEFVLVIVSAVVRLVQHIAAVLVLDLAIVKAWSGGAGASPVRLRVAAAVGDR</sequence>
<dbReference type="Proteomes" id="UP000272706">
    <property type="component" value="Unassembled WGS sequence"/>
</dbReference>